<accession>A0ABQ9Y228</accession>
<dbReference type="EMBL" id="JARBJD010000043">
    <property type="protein sequence ID" value="KAK2957798.1"/>
    <property type="molecule type" value="Genomic_DNA"/>
</dbReference>
<proteinExistence type="predicted"/>
<dbReference type="Proteomes" id="UP001281761">
    <property type="component" value="Unassembled WGS sequence"/>
</dbReference>
<reference evidence="1 2" key="1">
    <citation type="journal article" date="2022" name="bioRxiv">
        <title>Genomics of Preaxostyla Flagellates Illuminates Evolutionary Transitions and the Path Towards Mitochondrial Loss.</title>
        <authorList>
            <person name="Novak L.V.F."/>
            <person name="Treitli S.C."/>
            <person name="Pyrih J."/>
            <person name="Halakuc P."/>
            <person name="Pipaliya S.V."/>
            <person name="Vacek V."/>
            <person name="Brzon O."/>
            <person name="Soukal P."/>
            <person name="Eme L."/>
            <person name="Dacks J.B."/>
            <person name="Karnkowska A."/>
            <person name="Elias M."/>
            <person name="Hampl V."/>
        </authorList>
    </citation>
    <scope>NUCLEOTIDE SEQUENCE [LARGE SCALE GENOMIC DNA]</scope>
    <source>
        <strain evidence="1">NAU3</strain>
        <tissue evidence="1">Gut</tissue>
    </source>
</reference>
<protein>
    <recommendedName>
        <fullName evidence="3">Importin N-terminal domain-containing protein</fullName>
    </recommendedName>
</protein>
<evidence type="ECO:0000313" key="1">
    <source>
        <dbReference type="EMBL" id="KAK2957798.1"/>
    </source>
</evidence>
<organism evidence="1 2">
    <name type="scientific">Blattamonas nauphoetae</name>
    <dbReference type="NCBI Taxonomy" id="2049346"/>
    <lineage>
        <taxon>Eukaryota</taxon>
        <taxon>Metamonada</taxon>
        <taxon>Preaxostyla</taxon>
        <taxon>Oxymonadida</taxon>
        <taxon>Blattamonas</taxon>
    </lineage>
</organism>
<gene>
    <name evidence="1" type="ORF">BLNAU_7232</name>
</gene>
<sequence>MEEESATLNKTNDTCLNRLPDPHSSIDTLQEPFLHFDENTDLSFEDKSAIFCSLVALVKAEYPFDSALQDRTAQFLKCISPDWDKTGLADTLATELVPSSAGSLSGFVESITTLLSSPHSTVVAAALLLLRNALYFSSLSVRYRLVESDLITKVFATVQPHPLPIAGNETMFGRLVNVIDDCILLTQPWSLINLGITTAIDAFNVREMIFRKVVLPLSQFVTFLISNRYLLNGDLLFSFMYLLYIHIRISQFHRPTLEFVLASPIVMAITSCLSIIEDLSVLGNILSHINFSLKEWKNEGPEVTQSGKRMMQALNSEGFEDILEHVLKPTTDMNWSLWIPLPDNAISKLLGLNVPEE</sequence>
<keyword evidence="2" id="KW-1185">Reference proteome</keyword>
<comment type="caution">
    <text evidence="1">The sequence shown here is derived from an EMBL/GenBank/DDBJ whole genome shotgun (WGS) entry which is preliminary data.</text>
</comment>
<evidence type="ECO:0008006" key="3">
    <source>
        <dbReference type="Google" id="ProtNLM"/>
    </source>
</evidence>
<name>A0ABQ9Y228_9EUKA</name>
<evidence type="ECO:0000313" key="2">
    <source>
        <dbReference type="Proteomes" id="UP001281761"/>
    </source>
</evidence>